<dbReference type="Pfam" id="PF01568">
    <property type="entry name" value="Molydop_binding"/>
    <property type="match status" value="1"/>
</dbReference>
<protein>
    <submittedName>
        <fullName evidence="8">Dimethyl sulfoxide reductase DmsA</fullName>
        <ecNumber evidence="8">1.8.5.3</ecNumber>
    </submittedName>
</protein>
<dbReference type="Pfam" id="PF00384">
    <property type="entry name" value="Molybdopterin"/>
    <property type="match status" value="1"/>
</dbReference>
<dbReference type="Gene3D" id="2.40.40.20">
    <property type="match status" value="1"/>
</dbReference>
<accession>A0A0L6ZB54</accession>
<comment type="similarity">
    <text evidence="2">Belongs to the prokaryotic molybdopterin-containing oxidoreductase family.</text>
</comment>
<dbReference type="PANTHER" id="PTHR43742:SF3">
    <property type="entry name" value="DIMETHYL SULFOXIDE REDUCTASE DMSA"/>
    <property type="match status" value="1"/>
</dbReference>
<dbReference type="InterPro" id="IPR011888">
    <property type="entry name" value="Anaer_DMSO_reductase"/>
</dbReference>
<dbReference type="AlphaFoldDB" id="A0A0L6ZB54"/>
<dbReference type="PROSITE" id="PS00932">
    <property type="entry name" value="MOLYBDOPTERIN_PROK_3"/>
    <property type="match status" value="1"/>
</dbReference>
<dbReference type="InterPro" id="IPR009010">
    <property type="entry name" value="Asp_de-COase-like_dom_sf"/>
</dbReference>
<organism evidence="8 9">
    <name type="scientific">Clostridium homopropionicum DSM 5847</name>
    <dbReference type="NCBI Taxonomy" id="1121318"/>
    <lineage>
        <taxon>Bacteria</taxon>
        <taxon>Bacillati</taxon>
        <taxon>Bacillota</taxon>
        <taxon>Clostridia</taxon>
        <taxon>Eubacteriales</taxon>
        <taxon>Clostridiaceae</taxon>
        <taxon>Clostridium</taxon>
    </lineage>
</organism>
<dbReference type="GO" id="GO:0009055">
    <property type="term" value="F:electron transfer activity"/>
    <property type="evidence" value="ECO:0007669"/>
    <property type="project" value="TreeGrafter"/>
</dbReference>
<dbReference type="PATRIC" id="fig|1121318.3.peg.1410"/>
<dbReference type="GO" id="GO:0030288">
    <property type="term" value="C:outer membrane-bounded periplasmic space"/>
    <property type="evidence" value="ECO:0007669"/>
    <property type="project" value="TreeGrafter"/>
</dbReference>
<keyword evidence="4" id="KW-0479">Metal-binding</keyword>
<dbReference type="InterPro" id="IPR006655">
    <property type="entry name" value="Mopterin_OxRdtase_prok_CS"/>
</dbReference>
<dbReference type="PROSITE" id="PS00490">
    <property type="entry name" value="MOLYBDOPTERIN_PROK_2"/>
    <property type="match status" value="1"/>
</dbReference>
<feature type="domain" description="Molybdopterin oxidoreductase" evidence="6">
    <location>
        <begin position="63"/>
        <end position="507"/>
    </location>
</feature>
<proteinExistence type="inferred from homology"/>
<dbReference type="Gene3D" id="3.40.50.740">
    <property type="match status" value="1"/>
</dbReference>
<evidence type="ECO:0000256" key="1">
    <source>
        <dbReference type="ARBA" id="ARBA00001942"/>
    </source>
</evidence>
<dbReference type="FunFam" id="3.40.228.10:FF:000004">
    <property type="entry name" value="Dimethyl sulfoxide reductase subunit A"/>
    <property type="match status" value="1"/>
</dbReference>
<dbReference type="GO" id="GO:0030151">
    <property type="term" value="F:molybdenum ion binding"/>
    <property type="evidence" value="ECO:0007669"/>
    <property type="project" value="InterPro"/>
</dbReference>
<dbReference type="RefSeq" id="WP_082204378.1">
    <property type="nucleotide sequence ID" value="NZ_LHUR01000018.1"/>
</dbReference>
<dbReference type="InterPro" id="IPR050612">
    <property type="entry name" value="Prok_Mopterin_Oxidored"/>
</dbReference>
<dbReference type="PANTHER" id="PTHR43742">
    <property type="entry name" value="TRIMETHYLAMINE-N-OXIDE REDUCTASE"/>
    <property type="match status" value="1"/>
</dbReference>
<reference evidence="9" key="1">
    <citation type="submission" date="2015-08" db="EMBL/GenBank/DDBJ databases">
        <title>Genome sequence of the strict anaerobe Clostridium homopropionicum LuHBu1 (DSM 5847T).</title>
        <authorList>
            <person name="Poehlein A."/>
            <person name="Beck M."/>
            <person name="Schiel-Bengelsdorf B."/>
            <person name="Bengelsdorf F.R."/>
            <person name="Daniel R."/>
            <person name="Duerre P."/>
        </authorList>
    </citation>
    <scope>NUCLEOTIDE SEQUENCE [LARGE SCALE GENOMIC DNA]</scope>
    <source>
        <strain evidence="9">DSM 5847</strain>
    </source>
</reference>
<evidence type="ECO:0000256" key="5">
    <source>
        <dbReference type="ARBA" id="ARBA00023002"/>
    </source>
</evidence>
<dbReference type="EC" id="1.8.5.3" evidence="8"/>
<keyword evidence="3" id="KW-0500">Molybdenum</keyword>
<feature type="domain" description="Molybdopterin dinucleotide-binding" evidence="7">
    <location>
        <begin position="621"/>
        <end position="732"/>
    </location>
</feature>
<dbReference type="InterPro" id="IPR006657">
    <property type="entry name" value="MoPterin_dinucl-bd_dom"/>
</dbReference>
<keyword evidence="9" id="KW-1185">Reference proteome</keyword>
<gene>
    <name evidence="8" type="primary">dmsA</name>
    <name evidence="8" type="ORF">CLHOM_14000</name>
</gene>
<evidence type="ECO:0000256" key="3">
    <source>
        <dbReference type="ARBA" id="ARBA00022505"/>
    </source>
</evidence>
<dbReference type="GO" id="GO:0051539">
    <property type="term" value="F:4 iron, 4 sulfur cluster binding"/>
    <property type="evidence" value="ECO:0007669"/>
    <property type="project" value="InterPro"/>
</dbReference>
<name>A0A0L6ZB54_9CLOT</name>
<dbReference type="GO" id="GO:0043546">
    <property type="term" value="F:molybdopterin cofactor binding"/>
    <property type="evidence" value="ECO:0007669"/>
    <property type="project" value="InterPro"/>
</dbReference>
<sequence length="741" mass="82771">MEKVYLTSGINNCGGRCIIKAHVVDGKIVKLTTDSSDGKNGTPPLCSCTRGKQYIETFLGDNRLKYPMKRVGERGEGKFVRISWKEAVDIIIAEWKRIKKTYGVGSRYVNYATGVSALMKGNVLAKRLLALDGGFLDSYNSYSTACISTATPYTYGTNLTGNSLEDWVNSKLIILWGHNPVETRFGTALWHLKQAKEAGAKIIVVNPRYSDTAKAFADRWIGLKPATDSALMDGMAYTIYTENLHDQAFMDKYCIGFDSKHMPEGYDGKESYLSYLLGEKDGIAKTPKWAAKITGVDEDTIIKLAREYATSKPAALVQGYGPQRHANGEQNVRSGTMLACITGNVGISGGWACGMGSVERHKSPSFPVKENPYKAKIPCFLWTDAIIRGSEMTSKNDGVRGSERLDGNIKMILNLASNTLLNQHSDINRTIEILKDTSKCEFIVCSDLFMTPSAKFADILLPGTSMFEGENITMPWGYGDYLLYNQKVIEPLYECRFEYDWLCEVAEGLNLKGQFTEGHNSVRDWLKTLYEALRKKESELPEFEIFASNGGYQYKNNPTVIAFKKQIEDLEQNPFPTPSGKIEIFSETLFKMNKPEEIPAIPKYVASFEGVDDALRKKYSLQLIGWHTKRRTHSTHDSNSALEKIEKQRAWINAKDAERRNIKNNDLVEIWNDRGVIHIPAFVTERIVEGVVAVSQGAWYTPDSGGIDQRGSINVLTTSKPTPLAKGNPQHSNLVEVKLAR</sequence>
<evidence type="ECO:0000313" key="9">
    <source>
        <dbReference type="Proteomes" id="UP000037043"/>
    </source>
</evidence>
<dbReference type="Gene3D" id="3.40.228.10">
    <property type="entry name" value="Dimethylsulfoxide Reductase, domain 2"/>
    <property type="match status" value="2"/>
</dbReference>
<evidence type="ECO:0000313" key="8">
    <source>
        <dbReference type="EMBL" id="KOA20201.1"/>
    </source>
</evidence>
<comment type="caution">
    <text evidence="8">The sequence shown here is derived from an EMBL/GenBank/DDBJ whole genome shotgun (WGS) entry which is preliminary data.</text>
</comment>
<dbReference type="InterPro" id="IPR006656">
    <property type="entry name" value="Mopterin_OxRdtase"/>
</dbReference>
<dbReference type="EMBL" id="LHUR01000018">
    <property type="protein sequence ID" value="KOA20201.1"/>
    <property type="molecule type" value="Genomic_DNA"/>
</dbReference>
<evidence type="ECO:0000259" key="6">
    <source>
        <dbReference type="Pfam" id="PF00384"/>
    </source>
</evidence>
<dbReference type="SUPFAM" id="SSF53706">
    <property type="entry name" value="Formate dehydrogenase/DMSO reductase, domains 1-3"/>
    <property type="match status" value="1"/>
</dbReference>
<dbReference type="Proteomes" id="UP000037043">
    <property type="component" value="Unassembled WGS sequence"/>
</dbReference>
<dbReference type="CDD" id="cd02794">
    <property type="entry name" value="MopB_CT_DmsA-EC"/>
    <property type="match status" value="1"/>
</dbReference>
<comment type="cofactor">
    <cofactor evidence="1">
        <name>Mo-bis(molybdopterin guanine dinucleotide)</name>
        <dbReference type="ChEBI" id="CHEBI:60539"/>
    </cofactor>
</comment>
<dbReference type="STRING" id="36844.SAMN04488501_11175"/>
<dbReference type="NCBIfam" id="TIGR02166">
    <property type="entry name" value="dmsA_ynfE"/>
    <property type="match status" value="1"/>
</dbReference>
<evidence type="ECO:0000256" key="2">
    <source>
        <dbReference type="ARBA" id="ARBA00010312"/>
    </source>
</evidence>
<dbReference type="GO" id="GO:0009389">
    <property type="term" value="F:dimethyl sulfoxide reductase activity"/>
    <property type="evidence" value="ECO:0007669"/>
    <property type="project" value="InterPro"/>
</dbReference>
<keyword evidence="5 8" id="KW-0560">Oxidoreductase</keyword>
<evidence type="ECO:0000259" key="7">
    <source>
        <dbReference type="Pfam" id="PF01568"/>
    </source>
</evidence>
<evidence type="ECO:0000256" key="4">
    <source>
        <dbReference type="ARBA" id="ARBA00022723"/>
    </source>
</evidence>
<dbReference type="GO" id="GO:0009061">
    <property type="term" value="P:anaerobic respiration"/>
    <property type="evidence" value="ECO:0007669"/>
    <property type="project" value="TreeGrafter"/>
</dbReference>
<dbReference type="Gene3D" id="3.40.50.12440">
    <property type="match status" value="1"/>
</dbReference>
<dbReference type="SUPFAM" id="SSF50692">
    <property type="entry name" value="ADC-like"/>
    <property type="match status" value="1"/>
</dbReference>